<gene>
    <name evidence="1" type="ORF">ACFQ5J_03685</name>
</gene>
<dbReference type="EMBL" id="JBHTON010000007">
    <property type="protein sequence ID" value="MFD1484332.1"/>
    <property type="molecule type" value="Genomic_DNA"/>
</dbReference>
<protein>
    <submittedName>
        <fullName evidence="1">Uncharacterized protein</fullName>
    </submittedName>
</protein>
<evidence type="ECO:0000313" key="2">
    <source>
        <dbReference type="Proteomes" id="UP001597252"/>
    </source>
</evidence>
<dbReference type="RefSeq" id="WP_274379973.1">
    <property type="nucleotide sequence ID" value="NZ_JBHTON010000007.1"/>
</dbReference>
<reference evidence="2" key="1">
    <citation type="journal article" date="2019" name="Int. J. Syst. Evol. Microbiol.">
        <title>The Global Catalogue of Microorganisms (GCM) 10K type strain sequencing project: providing services to taxonomists for standard genome sequencing and annotation.</title>
        <authorList>
            <consortium name="The Broad Institute Genomics Platform"/>
            <consortium name="The Broad Institute Genome Sequencing Center for Infectious Disease"/>
            <person name="Wu L."/>
            <person name="Ma J."/>
        </authorList>
    </citation>
    <scope>NUCLEOTIDE SEQUENCE [LARGE SCALE GENOMIC DNA]</scope>
    <source>
        <strain evidence="2">CCM 8903</strain>
    </source>
</reference>
<dbReference type="Proteomes" id="UP001597252">
    <property type="component" value="Unassembled WGS sequence"/>
</dbReference>
<keyword evidence="2" id="KW-1185">Reference proteome</keyword>
<organism evidence="1 2">
    <name type="scientific">Lacticaseibacillus baoqingensis</name>
    <dbReference type="NCBI Taxonomy" id="2486013"/>
    <lineage>
        <taxon>Bacteria</taxon>
        <taxon>Bacillati</taxon>
        <taxon>Bacillota</taxon>
        <taxon>Bacilli</taxon>
        <taxon>Lactobacillales</taxon>
        <taxon>Lactobacillaceae</taxon>
        <taxon>Lacticaseibacillus</taxon>
    </lineage>
</organism>
<name>A0ABW4E4M4_9LACO</name>
<accession>A0ABW4E4M4</accession>
<sequence length="40" mass="4697">MKYRIQLDTVTQQFIAIDVHDQQHQGMGRTIEQAVAQLER</sequence>
<evidence type="ECO:0000313" key="1">
    <source>
        <dbReference type="EMBL" id="MFD1484332.1"/>
    </source>
</evidence>
<comment type="caution">
    <text evidence="1">The sequence shown here is derived from an EMBL/GenBank/DDBJ whole genome shotgun (WGS) entry which is preliminary data.</text>
</comment>
<proteinExistence type="predicted"/>